<reference evidence="1" key="1">
    <citation type="submission" date="2024-09" db="EMBL/GenBank/DDBJ databases">
        <title>Black Yeasts Isolated from many extreme environments.</title>
        <authorList>
            <person name="Coleine C."/>
            <person name="Stajich J.E."/>
            <person name="Selbmann L."/>
        </authorList>
    </citation>
    <scope>NUCLEOTIDE SEQUENCE</scope>
    <source>
        <strain evidence="1">CCFEE 5737</strain>
    </source>
</reference>
<organism evidence="1 2">
    <name type="scientific">Coniosporium uncinatum</name>
    <dbReference type="NCBI Taxonomy" id="93489"/>
    <lineage>
        <taxon>Eukaryota</taxon>
        <taxon>Fungi</taxon>
        <taxon>Dikarya</taxon>
        <taxon>Ascomycota</taxon>
        <taxon>Pezizomycotina</taxon>
        <taxon>Dothideomycetes</taxon>
        <taxon>Dothideomycetes incertae sedis</taxon>
        <taxon>Coniosporium</taxon>
    </lineage>
</organism>
<comment type="caution">
    <text evidence="1">The sequence shown here is derived from an EMBL/GenBank/DDBJ whole genome shotgun (WGS) entry which is preliminary data.</text>
</comment>
<name>A0ACC3D0S0_9PEZI</name>
<proteinExistence type="predicted"/>
<dbReference type="Proteomes" id="UP001186974">
    <property type="component" value="Unassembled WGS sequence"/>
</dbReference>
<evidence type="ECO:0000313" key="2">
    <source>
        <dbReference type="Proteomes" id="UP001186974"/>
    </source>
</evidence>
<dbReference type="EMBL" id="JAWDJW010008840">
    <property type="protein sequence ID" value="KAK3060120.1"/>
    <property type="molecule type" value="Genomic_DNA"/>
</dbReference>
<protein>
    <submittedName>
        <fullName evidence="1">Uncharacterized protein</fullName>
    </submittedName>
</protein>
<gene>
    <name evidence="1" type="ORF">LTS18_009319</name>
</gene>
<evidence type="ECO:0000313" key="1">
    <source>
        <dbReference type="EMBL" id="KAK3060120.1"/>
    </source>
</evidence>
<keyword evidence="2" id="KW-1185">Reference proteome</keyword>
<sequence length="416" mass="47282">MFSYHTDCPQIEKFGWLEVTHLLAPATQYIRDVEAFYTKILDDIVETQEPSGLVPTMAPEIRYMCGPLHDTITWGCALVFLPEILLRYYGSSHVLPKVYSPAIRYMEYIQRKERKGGLIEHGLGDWGRDIAFGNHQANIETAIYYQCPLNLRTFAEELGLAEDADRFRTWAQRIYDCYNRHLLVTDDPDHPGAYYTSLDNYPSRDRTAIAQAVALQHGLVPAEYVADVQKAFLEDVADCRIRSGEIGLPYLWRTLGDLKRPDIVLAMCRQEEHPSYMRFLRRGETTLLEFWQDECRSKCHDMLGTIYEWFYAHVLGVQPVGRAYRTWVLSPPYESEFGKVEGSVDCPYGVIDVKFEKMADAAFEVRVSVPVGTVATLKLPAETSSATIKGKGGEARRESGDSVKLEAGSYVVQMSP</sequence>
<accession>A0ACC3D0S0</accession>